<dbReference type="Proteomes" id="UP001497680">
    <property type="component" value="Unassembled WGS sequence"/>
</dbReference>
<protein>
    <submittedName>
        <fullName evidence="1">Uncharacterized protein</fullName>
    </submittedName>
</protein>
<proteinExistence type="predicted"/>
<comment type="caution">
    <text evidence="1">The sequence shown here is derived from an EMBL/GenBank/DDBJ whole genome shotgun (WGS) entry which is preliminary data.</text>
</comment>
<organism evidence="1 2">
    <name type="scientific">Hypoxylon rubiginosum</name>
    <dbReference type="NCBI Taxonomy" id="110542"/>
    <lineage>
        <taxon>Eukaryota</taxon>
        <taxon>Fungi</taxon>
        <taxon>Dikarya</taxon>
        <taxon>Ascomycota</taxon>
        <taxon>Pezizomycotina</taxon>
        <taxon>Sordariomycetes</taxon>
        <taxon>Xylariomycetidae</taxon>
        <taxon>Xylariales</taxon>
        <taxon>Hypoxylaceae</taxon>
        <taxon>Hypoxylon</taxon>
    </lineage>
</organism>
<name>A0ACC0DGE8_9PEZI</name>
<reference evidence="1 2" key="1">
    <citation type="journal article" date="2022" name="New Phytol.">
        <title>Ecological generalism drives hyperdiversity of secondary metabolite gene clusters in xylarialean endophytes.</title>
        <authorList>
            <person name="Franco M.E.E."/>
            <person name="Wisecaver J.H."/>
            <person name="Arnold A.E."/>
            <person name="Ju Y.M."/>
            <person name="Slot J.C."/>
            <person name="Ahrendt S."/>
            <person name="Moore L.P."/>
            <person name="Eastman K.E."/>
            <person name="Scott K."/>
            <person name="Konkel Z."/>
            <person name="Mondo S.J."/>
            <person name="Kuo A."/>
            <person name="Hayes R.D."/>
            <person name="Haridas S."/>
            <person name="Andreopoulos B."/>
            <person name="Riley R."/>
            <person name="LaButti K."/>
            <person name="Pangilinan J."/>
            <person name="Lipzen A."/>
            <person name="Amirebrahimi M."/>
            <person name="Yan J."/>
            <person name="Adam C."/>
            <person name="Keymanesh K."/>
            <person name="Ng V."/>
            <person name="Louie K."/>
            <person name="Northen T."/>
            <person name="Drula E."/>
            <person name="Henrissat B."/>
            <person name="Hsieh H.M."/>
            <person name="Youens-Clark K."/>
            <person name="Lutzoni F."/>
            <person name="Miadlikowska J."/>
            <person name="Eastwood D.C."/>
            <person name="Hamelin R.C."/>
            <person name="Grigoriev I.V."/>
            <person name="U'Ren J.M."/>
        </authorList>
    </citation>
    <scope>NUCLEOTIDE SEQUENCE [LARGE SCALE GENOMIC DNA]</scope>
    <source>
        <strain evidence="1 2">ER1909</strain>
    </source>
</reference>
<gene>
    <name evidence="1" type="ORF">F4821DRAFT_173080</name>
</gene>
<keyword evidence="2" id="KW-1185">Reference proteome</keyword>
<accession>A0ACC0DGE8</accession>
<sequence length="103" mass="10875">MKVIVAAIALATILGAASAKTNQYASWDDCHNDKNRINTSGQDVILKSSTNTVFTTENFHSYTQSNSIGCVGESLGSFPKGNCNGTSDAFPGSKVTCLKLLVK</sequence>
<evidence type="ECO:0000313" key="2">
    <source>
        <dbReference type="Proteomes" id="UP001497680"/>
    </source>
</evidence>
<evidence type="ECO:0000313" key="1">
    <source>
        <dbReference type="EMBL" id="KAI6091796.1"/>
    </source>
</evidence>
<dbReference type="EMBL" id="MU394285">
    <property type="protein sequence ID" value="KAI6091796.1"/>
    <property type="molecule type" value="Genomic_DNA"/>
</dbReference>